<evidence type="ECO:0000256" key="3">
    <source>
        <dbReference type="ARBA" id="ARBA00022679"/>
    </source>
</evidence>
<feature type="transmembrane region" description="Helical" evidence="10">
    <location>
        <begin position="209"/>
        <end position="228"/>
    </location>
</feature>
<keyword evidence="4 10" id="KW-0812">Transmembrane</keyword>
<comment type="subcellular location">
    <subcellularLocation>
        <location evidence="1">Membrane</location>
        <topology evidence="1">Multi-pass membrane protein</topology>
    </subcellularLocation>
</comment>
<dbReference type="InterPro" id="IPR002076">
    <property type="entry name" value="ELO_fam"/>
</dbReference>
<keyword evidence="2 10" id="KW-0444">Lipid biosynthesis</keyword>
<dbReference type="PANTHER" id="PTHR11157:SF103">
    <property type="entry name" value="ELONGATION OF VERY LONG CHAIN FATTY ACIDS PROTEIN"/>
    <property type="match status" value="1"/>
</dbReference>
<feature type="transmembrane region" description="Helical" evidence="10">
    <location>
        <begin position="174"/>
        <end position="197"/>
    </location>
</feature>
<dbReference type="Proteomes" id="UP001307889">
    <property type="component" value="Chromosome 8"/>
</dbReference>
<evidence type="ECO:0000256" key="1">
    <source>
        <dbReference type="ARBA" id="ARBA00004141"/>
    </source>
</evidence>
<accession>A0ABN7B181</accession>
<evidence type="ECO:0000313" key="12">
    <source>
        <dbReference type="Proteomes" id="UP001307889"/>
    </source>
</evidence>
<name>A0ABN7B181_9HEMI</name>
<evidence type="ECO:0000256" key="7">
    <source>
        <dbReference type="ARBA" id="ARBA00023098"/>
    </source>
</evidence>
<keyword evidence="5 10" id="KW-0276">Fatty acid metabolism</keyword>
<keyword evidence="6 10" id="KW-1133">Transmembrane helix</keyword>
<keyword evidence="9 10" id="KW-0275">Fatty acid biosynthesis</keyword>
<dbReference type="Pfam" id="PF01151">
    <property type="entry name" value="ELO"/>
    <property type="match status" value="1"/>
</dbReference>
<dbReference type="PANTHER" id="PTHR11157">
    <property type="entry name" value="FATTY ACID ACYL TRANSFERASE-RELATED"/>
    <property type="match status" value="1"/>
</dbReference>
<protein>
    <recommendedName>
        <fullName evidence="10">Elongation of very long chain fatty acids protein</fullName>
        <ecNumber evidence="10">2.3.1.199</ecNumber>
    </recommendedName>
    <alternativeName>
        <fullName evidence="10">Very-long-chain 3-oxoacyl-CoA synthase</fullName>
    </alternativeName>
</protein>
<organism evidence="11 12">
    <name type="scientific">Nesidiocoris tenuis</name>
    <dbReference type="NCBI Taxonomy" id="355587"/>
    <lineage>
        <taxon>Eukaryota</taxon>
        <taxon>Metazoa</taxon>
        <taxon>Ecdysozoa</taxon>
        <taxon>Arthropoda</taxon>
        <taxon>Hexapoda</taxon>
        <taxon>Insecta</taxon>
        <taxon>Pterygota</taxon>
        <taxon>Neoptera</taxon>
        <taxon>Paraneoptera</taxon>
        <taxon>Hemiptera</taxon>
        <taxon>Heteroptera</taxon>
        <taxon>Panheteroptera</taxon>
        <taxon>Cimicomorpha</taxon>
        <taxon>Miridae</taxon>
        <taxon>Dicyphina</taxon>
        <taxon>Nesidiocoris</taxon>
    </lineage>
</organism>
<feature type="transmembrane region" description="Helical" evidence="10">
    <location>
        <begin position="32"/>
        <end position="53"/>
    </location>
</feature>
<evidence type="ECO:0000256" key="5">
    <source>
        <dbReference type="ARBA" id="ARBA00022832"/>
    </source>
</evidence>
<comment type="catalytic activity">
    <reaction evidence="10">
        <text>a very-long-chain acyl-CoA + malonyl-CoA + H(+) = a very-long-chain 3-oxoacyl-CoA + CO2 + CoA</text>
        <dbReference type="Rhea" id="RHEA:32727"/>
        <dbReference type="ChEBI" id="CHEBI:15378"/>
        <dbReference type="ChEBI" id="CHEBI:16526"/>
        <dbReference type="ChEBI" id="CHEBI:57287"/>
        <dbReference type="ChEBI" id="CHEBI:57384"/>
        <dbReference type="ChEBI" id="CHEBI:90725"/>
        <dbReference type="ChEBI" id="CHEBI:90736"/>
        <dbReference type="EC" id="2.3.1.199"/>
    </reaction>
</comment>
<evidence type="ECO:0000256" key="4">
    <source>
        <dbReference type="ARBA" id="ARBA00022692"/>
    </source>
</evidence>
<evidence type="ECO:0000256" key="8">
    <source>
        <dbReference type="ARBA" id="ARBA00023136"/>
    </source>
</evidence>
<evidence type="ECO:0000313" key="11">
    <source>
        <dbReference type="EMBL" id="BES97549.1"/>
    </source>
</evidence>
<keyword evidence="8 10" id="KW-0472">Membrane</keyword>
<evidence type="ECO:0000256" key="9">
    <source>
        <dbReference type="ARBA" id="ARBA00023160"/>
    </source>
</evidence>
<dbReference type="EMBL" id="AP028916">
    <property type="protein sequence ID" value="BES97549.1"/>
    <property type="molecule type" value="Genomic_DNA"/>
</dbReference>
<feature type="transmembrane region" description="Helical" evidence="10">
    <location>
        <begin position="151"/>
        <end position="168"/>
    </location>
</feature>
<keyword evidence="12" id="KW-1185">Reference proteome</keyword>
<proteinExistence type="inferred from homology"/>
<reference evidence="11 12" key="1">
    <citation type="submission" date="2023-09" db="EMBL/GenBank/DDBJ databases">
        <title>Nesidiocoris tenuis whole genome shotgun sequence.</title>
        <authorList>
            <person name="Shibata T."/>
            <person name="Shimoda M."/>
            <person name="Kobayashi T."/>
            <person name="Uehara T."/>
        </authorList>
    </citation>
    <scope>NUCLEOTIDE SEQUENCE [LARGE SCALE GENOMIC DNA]</scope>
    <source>
        <strain evidence="11 12">Japan</strain>
    </source>
</reference>
<feature type="transmembrane region" description="Helical" evidence="10">
    <location>
        <begin position="240"/>
        <end position="258"/>
    </location>
</feature>
<evidence type="ECO:0000256" key="2">
    <source>
        <dbReference type="ARBA" id="ARBA00022516"/>
    </source>
</evidence>
<comment type="similarity">
    <text evidence="10">Belongs to the ELO family.</text>
</comment>
<sequence length="269" mass="31813">MTTMVNYTLYRQEHRPLEEELVESWGAISQPGHVYCTLAAYLIFILFVGPRMMAQRKPFDLKRPIMIYNIFQIVWNIYIIYLYYELMGTKSLKVWENVCYPISAAQNFRPGTSTKLAEGMKVYYVNKLVDLMDTVFFILRKKNSQITFLHMFHHVTMVASTYISVMVVREEISAVIATLNAVVHVIMYAYYFLASFGPHMQKYLWWKKYLTTFQIGQFLVQLVVLSLLKIEKCEIDPKFFMIWAFNIASFLALFVNFYRESYKKRAKIA</sequence>
<feature type="transmembrane region" description="Helical" evidence="10">
    <location>
        <begin position="65"/>
        <end position="84"/>
    </location>
</feature>
<evidence type="ECO:0000256" key="6">
    <source>
        <dbReference type="ARBA" id="ARBA00022989"/>
    </source>
</evidence>
<evidence type="ECO:0000256" key="10">
    <source>
        <dbReference type="RuleBase" id="RU361115"/>
    </source>
</evidence>
<dbReference type="EC" id="2.3.1.199" evidence="10"/>
<keyword evidence="7 10" id="KW-0443">Lipid metabolism</keyword>
<gene>
    <name evidence="11" type="ORF">NTJ_10363</name>
</gene>
<keyword evidence="3 10" id="KW-0808">Transferase</keyword>